<dbReference type="Pfam" id="PF14278">
    <property type="entry name" value="TetR_C_8"/>
    <property type="match status" value="1"/>
</dbReference>
<dbReference type="SUPFAM" id="SSF46689">
    <property type="entry name" value="Homeodomain-like"/>
    <property type="match status" value="1"/>
</dbReference>
<dbReference type="Gene3D" id="1.10.357.10">
    <property type="entry name" value="Tetracycline Repressor, domain 2"/>
    <property type="match status" value="1"/>
</dbReference>
<dbReference type="Pfam" id="PF00440">
    <property type="entry name" value="TetR_N"/>
    <property type="match status" value="1"/>
</dbReference>
<evidence type="ECO:0000259" key="3">
    <source>
        <dbReference type="PROSITE" id="PS50977"/>
    </source>
</evidence>
<dbReference type="GO" id="GO:0003677">
    <property type="term" value="F:DNA binding"/>
    <property type="evidence" value="ECO:0007669"/>
    <property type="project" value="UniProtKB-UniRule"/>
</dbReference>
<dbReference type="PANTHER" id="PTHR43479:SF7">
    <property type="entry name" value="TETR-FAMILY TRANSCRIPTIONAL REGULATOR"/>
    <property type="match status" value="1"/>
</dbReference>
<dbReference type="InterPro" id="IPR039532">
    <property type="entry name" value="TetR_C_Firmicutes"/>
</dbReference>
<organism evidence="4 5">
    <name type="scientific">Candidatus Pullichristensenella stercorigallinarum</name>
    <dbReference type="NCBI Taxonomy" id="2840909"/>
    <lineage>
        <taxon>Bacteria</taxon>
        <taxon>Bacillati</taxon>
        <taxon>Bacillota</taxon>
        <taxon>Clostridia</taxon>
        <taxon>Candidatus Pullichristensenella</taxon>
    </lineage>
</organism>
<dbReference type="PROSITE" id="PS50977">
    <property type="entry name" value="HTH_TETR_2"/>
    <property type="match status" value="1"/>
</dbReference>
<dbReference type="InterPro" id="IPR050624">
    <property type="entry name" value="HTH-type_Tx_Regulator"/>
</dbReference>
<evidence type="ECO:0000256" key="1">
    <source>
        <dbReference type="ARBA" id="ARBA00023125"/>
    </source>
</evidence>
<feature type="DNA-binding region" description="H-T-H motif" evidence="2">
    <location>
        <begin position="32"/>
        <end position="51"/>
    </location>
</feature>
<protein>
    <submittedName>
        <fullName evidence="4">TetR/AcrR family transcriptional regulator C-terminal domain-containing protein</fullName>
    </submittedName>
</protein>
<feature type="domain" description="HTH tetR-type" evidence="3">
    <location>
        <begin position="9"/>
        <end position="69"/>
    </location>
</feature>
<keyword evidence="1 2" id="KW-0238">DNA-binding</keyword>
<reference evidence="4" key="1">
    <citation type="submission" date="2020-10" db="EMBL/GenBank/DDBJ databases">
        <authorList>
            <person name="Gilroy R."/>
        </authorList>
    </citation>
    <scope>NUCLEOTIDE SEQUENCE</scope>
    <source>
        <strain evidence="4">ChiSjej6B24-2974</strain>
    </source>
</reference>
<comment type="caution">
    <text evidence="4">The sequence shown here is derived from an EMBL/GenBank/DDBJ whole genome shotgun (WGS) entry which is preliminary data.</text>
</comment>
<proteinExistence type="predicted"/>
<dbReference type="Proteomes" id="UP000824260">
    <property type="component" value="Unassembled WGS sequence"/>
</dbReference>
<accession>A0A9D0ZK04</accession>
<evidence type="ECO:0000313" key="5">
    <source>
        <dbReference type="Proteomes" id="UP000824260"/>
    </source>
</evidence>
<name>A0A9D0ZK04_9FIRM</name>
<dbReference type="PANTHER" id="PTHR43479">
    <property type="entry name" value="ACREF/ENVCD OPERON REPRESSOR-RELATED"/>
    <property type="match status" value="1"/>
</dbReference>
<evidence type="ECO:0000256" key="2">
    <source>
        <dbReference type="PROSITE-ProRule" id="PRU00335"/>
    </source>
</evidence>
<evidence type="ECO:0000313" key="4">
    <source>
        <dbReference type="EMBL" id="HIQ82053.1"/>
    </source>
</evidence>
<dbReference type="InterPro" id="IPR001647">
    <property type="entry name" value="HTH_TetR"/>
</dbReference>
<dbReference type="AlphaFoldDB" id="A0A9D0ZK04"/>
<gene>
    <name evidence="4" type="ORF">IAA52_03005</name>
</gene>
<sequence length="194" mass="21826">MAGKDHRTRVTKMLIRRAFTDLLRVKPVQSISIKELCEKAGVNRGTFYAHYASVHDLLKQMEDEMLAEIGEALARLLPPDGKGVSSLRISTELFQCLKDNADLCIVTLGDFGDKSFAVRLLNMGWEKCIEAYSRYFRDATPKQIAYFYAFVSEGCIGLLRRWLREGMSTSAEEIAAMAEQLMLYGASSLEKAKP</sequence>
<dbReference type="InterPro" id="IPR009057">
    <property type="entry name" value="Homeodomain-like_sf"/>
</dbReference>
<dbReference type="EMBL" id="DVFZ01000033">
    <property type="protein sequence ID" value="HIQ82053.1"/>
    <property type="molecule type" value="Genomic_DNA"/>
</dbReference>
<reference evidence="4" key="2">
    <citation type="journal article" date="2021" name="PeerJ">
        <title>Extensive microbial diversity within the chicken gut microbiome revealed by metagenomics and culture.</title>
        <authorList>
            <person name="Gilroy R."/>
            <person name="Ravi A."/>
            <person name="Getino M."/>
            <person name="Pursley I."/>
            <person name="Horton D.L."/>
            <person name="Alikhan N.F."/>
            <person name="Baker D."/>
            <person name="Gharbi K."/>
            <person name="Hall N."/>
            <person name="Watson M."/>
            <person name="Adriaenssens E.M."/>
            <person name="Foster-Nyarko E."/>
            <person name="Jarju S."/>
            <person name="Secka A."/>
            <person name="Antonio M."/>
            <person name="Oren A."/>
            <person name="Chaudhuri R.R."/>
            <person name="La Ragione R."/>
            <person name="Hildebrand F."/>
            <person name="Pallen M.J."/>
        </authorList>
    </citation>
    <scope>NUCLEOTIDE SEQUENCE</scope>
    <source>
        <strain evidence="4">ChiSjej6B24-2974</strain>
    </source>
</reference>